<dbReference type="Proteomes" id="UP000199340">
    <property type="component" value="Unassembled WGS sequence"/>
</dbReference>
<dbReference type="EMBL" id="FNEB01000001">
    <property type="protein sequence ID" value="SDI15198.1"/>
    <property type="molecule type" value="Genomic_DNA"/>
</dbReference>
<gene>
    <name evidence="1" type="ORF">SAMN05421850_101813</name>
</gene>
<proteinExistence type="predicted"/>
<name>A0A1G8I8B4_9RHOB</name>
<evidence type="ECO:0000313" key="1">
    <source>
        <dbReference type="EMBL" id="SDI15198.1"/>
    </source>
</evidence>
<reference evidence="1 2" key="1">
    <citation type="submission" date="2016-10" db="EMBL/GenBank/DDBJ databases">
        <authorList>
            <person name="de Groot N.N."/>
        </authorList>
    </citation>
    <scope>NUCLEOTIDE SEQUENCE [LARGE SCALE GENOMIC DNA]</scope>
    <source>
        <strain evidence="1 2">DSM 28010</strain>
    </source>
</reference>
<keyword evidence="2" id="KW-1185">Reference proteome</keyword>
<evidence type="ECO:0000313" key="2">
    <source>
        <dbReference type="Proteomes" id="UP000199340"/>
    </source>
</evidence>
<organism evidence="1 2">
    <name type="scientific">Lutimaribacter saemankumensis</name>
    <dbReference type="NCBI Taxonomy" id="490829"/>
    <lineage>
        <taxon>Bacteria</taxon>
        <taxon>Pseudomonadati</taxon>
        <taxon>Pseudomonadota</taxon>
        <taxon>Alphaproteobacteria</taxon>
        <taxon>Rhodobacterales</taxon>
        <taxon>Roseobacteraceae</taxon>
        <taxon>Lutimaribacter</taxon>
    </lineage>
</organism>
<accession>A0A1G8I8B4</accession>
<protein>
    <submittedName>
        <fullName evidence="1">Uncharacterized protein</fullName>
    </submittedName>
</protein>
<sequence length="33" mass="3764">MMHAARTRHLPLCQPAGWVALWRRMAAISCLNT</sequence>
<dbReference type="AlphaFoldDB" id="A0A1G8I8B4"/>